<comment type="caution">
    <text evidence="2">The sequence shown here is derived from an EMBL/GenBank/DDBJ whole genome shotgun (WGS) entry which is preliminary data.</text>
</comment>
<dbReference type="EMBL" id="JADBEO010000016">
    <property type="protein sequence ID" value="MDR4306835.1"/>
    <property type="molecule type" value="Genomic_DNA"/>
</dbReference>
<protein>
    <recommendedName>
        <fullName evidence="4">DUF2188 domain-containing protein</fullName>
    </recommendedName>
</protein>
<evidence type="ECO:0008006" key="4">
    <source>
        <dbReference type="Google" id="ProtNLM"/>
    </source>
</evidence>
<name>A0ABU1DFL0_9HYPH</name>
<feature type="compositionally biased region" description="Basic and acidic residues" evidence="1">
    <location>
        <begin position="34"/>
        <end position="43"/>
    </location>
</feature>
<reference evidence="2" key="1">
    <citation type="submission" date="2020-10" db="EMBL/GenBank/DDBJ databases">
        <authorList>
            <person name="Abbas A."/>
            <person name="Razzaq R."/>
            <person name="Waqas M."/>
            <person name="Abbas N."/>
            <person name="Nielsen T.K."/>
            <person name="Hansen L.H."/>
            <person name="Hussain S."/>
            <person name="Shahid M."/>
        </authorList>
    </citation>
    <scope>NUCLEOTIDE SEQUENCE</scope>
    <source>
        <strain evidence="2">S14</strain>
    </source>
</reference>
<dbReference type="Proteomes" id="UP001181622">
    <property type="component" value="Unassembled WGS sequence"/>
</dbReference>
<sequence length="60" mass="6537">MKPEIIEKNGSWAYSIGGMEFGSYPSREAALIAADKHSDETPRPTDASDDGGPRRDDPQD</sequence>
<evidence type="ECO:0000313" key="3">
    <source>
        <dbReference type="Proteomes" id="UP001181622"/>
    </source>
</evidence>
<evidence type="ECO:0000256" key="1">
    <source>
        <dbReference type="SAM" id="MobiDB-lite"/>
    </source>
</evidence>
<feature type="region of interest" description="Disordered" evidence="1">
    <location>
        <begin position="32"/>
        <end position="60"/>
    </location>
</feature>
<gene>
    <name evidence="2" type="ORF">IHQ68_09415</name>
</gene>
<feature type="compositionally biased region" description="Basic and acidic residues" evidence="1">
    <location>
        <begin position="51"/>
        <end position="60"/>
    </location>
</feature>
<evidence type="ECO:0000313" key="2">
    <source>
        <dbReference type="EMBL" id="MDR4306835.1"/>
    </source>
</evidence>
<keyword evidence="3" id="KW-1185">Reference proteome</keyword>
<organism evidence="2 3">
    <name type="scientific">Chelatococcus sambhunathii</name>
    <dbReference type="NCBI Taxonomy" id="363953"/>
    <lineage>
        <taxon>Bacteria</taxon>
        <taxon>Pseudomonadati</taxon>
        <taxon>Pseudomonadota</taxon>
        <taxon>Alphaproteobacteria</taxon>
        <taxon>Hyphomicrobiales</taxon>
        <taxon>Chelatococcaceae</taxon>
        <taxon>Chelatococcus</taxon>
    </lineage>
</organism>
<accession>A0ABU1DFL0</accession>
<dbReference type="RefSeq" id="WP_309391069.1">
    <property type="nucleotide sequence ID" value="NZ_JADBEO010000016.1"/>
</dbReference>
<proteinExistence type="predicted"/>